<dbReference type="EMBL" id="JAKOAV010000043">
    <property type="protein sequence ID" value="MDF9409806.1"/>
    <property type="molecule type" value="Genomic_DNA"/>
</dbReference>
<dbReference type="InterPro" id="IPR018247">
    <property type="entry name" value="EF_Hand_1_Ca_BS"/>
</dbReference>
<dbReference type="RefSeq" id="WP_277445318.1">
    <property type="nucleotide sequence ID" value="NZ_JAKOAV010000043.1"/>
</dbReference>
<sequence>MISGISGGSLTSNINVLSGLSQTVSNLTRASSSGASSASSSSSSYPYSEAMDTNNDGVVSQAEYLAYMRKIQEEAASKLEQKSDNTKAINDTGQNSNDDKAVSDTEQSSGSAKVESSEYSYAVQQYLNSVATTETTYNLINCQV</sequence>
<dbReference type="GO" id="GO:0005509">
    <property type="term" value="F:calcium ion binding"/>
    <property type="evidence" value="ECO:0007669"/>
    <property type="project" value="InterPro"/>
</dbReference>
<name>A0A9X4JWB0_9FIRM</name>
<reference evidence="3" key="1">
    <citation type="submission" date="2022-02" db="EMBL/GenBank/DDBJ databases">
        <authorList>
            <person name="Leng L."/>
        </authorList>
    </citation>
    <scope>NUCLEOTIDE SEQUENCE</scope>
    <source>
        <strain evidence="3">JI</strain>
    </source>
</reference>
<keyword evidence="4" id="KW-1185">Reference proteome</keyword>
<evidence type="ECO:0000313" key="3">
    <source>
        <dbReference type="EMBL" id="MDF9409806.1"/>
    </source>
</evidence>
<comment type="caution">
    <text evidence="3">The sequence shown here is derived from an EMBL/GenBank/DDBJ whole genome shotgun (WGS) entry which is preliminary data.</text>
</comment>
<accession>A0A9X4JWB0</accession>
<dbReference type="PROSITE" id="PS50222">
    <property type="entry name" value="EF_HAND_2"/>
    <property type="match status" value="1"/>
</dbReference>
<dbReference type="AlphaFoldDB" id="A0A9X4JWB0"/>
<dbReference type="PROSITE" id="PS00018">
    <property type="entry name" value="EF_HAND_1"/>
    <property type="match status" value="1"/>
</dbReference>
<feature type="region of interest" description="Disordered" evidence="1">
    <location>
        <begin position="30"/>
        <end position="54"/>
    </location>
</feature>
<proteinExistence type="predicted"/>
<organism evidence="3 4">
    <name type="scientific">Pelotomaculum isophthalicicum JI</name>
    <dbReference type="NCBI Taxonomy" id="947010"/>
    <lineage>
        <taxon>Bacteria</taxon>
        <taxon>Bacillati</taxon>
        <taxon>Bacillota</taxon>
        <taxon>Clostridia</taxon>
        <taxon>Eubacteriales</taxon>
        <taxon>Desulfotomaculaceae</taxon>
        <taxon>Pelotomaculum</taxon>
    </lineage>
</organism>
<feature type="region of interest" description="Disordered" evidence="1">
    <location>
        <begin position="77"/>
        <end position="115"/>
    </location>
</feature>
<evidence type="ECO:0000259" key="2">
    <source>
        <dbReference type="PROSITE" id="PS50222"/>
    </source>
</evidence>
<evidence type="ECO:0000313" key="4">
    <source>
        <dbReference type="Proteomes" id="UP001154312"/>
    </source>
</evidence>
<gene>
    <name evidence="3" type="ORF">L7E55_15860</name>
</gene>
<evidence type="ECO:0000256" key="1">
    <source>
        <dbReference type="SAM" id="MobiDB-lite"/>
    </source>
</evidence>
<dbReference type="InterPro" id="IPR002048">
    <property type="entry name" value="EF_hand_dom"/>
</dbReference>
<feature type="domain" description="EF-hand" evidence="2">
    <location>
        <begin position="49"/>
        <end position="74"/>
    </location>
</feature>
<protein>
    <recommendedName>
        <fullName evidence="2">EF-hand domain-containing protein</fullName>
    </recommendedName>
</protein>
<feature type="compositionally biased region" description="Low complexity" evidence="1">
    <location>
        <begin position="30"/>
        <end position="44"/>
    </location>
</feature>
<dbReference type="Proteomes" id="UP001154312">
    <property type="component" value="Unassembled WGS sequence"/>
</dbReference>
<feature type="compositionally biased region" description="Polar residues" evidence="1">
    <location>
        <begin position="86"/>
        <end position="96"/>
    </location>
</feature>